<evidence type="ECO:0000313" key="1">
    <source>
        <dbReference type="EMBL" id="HHY26228.1"/>
    </source>
</evidence>
<protein>
    <submittedName>
        <fullName evidence="1">Amino acid ABC transporter permease</fullName>
    </submittedName>
</protein>
<dbReference type="AlphaFoldDB" id="A0A7C6Z3D0"/>
<gene>
    <name evidence="1" type="ORF">GX523_05655</name>
</gene>
<reference evidence="1 2" key="1">
    <citation type="journal article" date="2020" name="Biotechnol. Biofuels">
        <title>New insights from the biogas microbiome by comprehensive genome-resolved metagenomics of nearly 1600 species originating from multiple anaerobic digesters.</title>
        <authorList>
            <person name="Campanaro S."/>
            <person name="Treu L."/>
            <person name="Rodriguez-R L.M."/>
            <person name="Kovalovszki A."/>
            <person name="Ziels R.M."/>
            <person name="Maus I."/>
            <person name="Zhu X."/>
            <person name="Kougias P.G."/>
            <person name="Basile A."/>
            <person name="Luo G."/>
            <person name="Schluter A."/>
            <person name="Konstantinidis K.T."/>
            <person name="Angelidaki I."/>
        </authorList>
    </citation>
    <scope>NUCLEOTIDE SEQUENCE [LARGE SCALE GENOMIC DNA]</scope>
    <source>
        <strain evidence="1">AS05jafATM_4</strain>
    </source>
</reference>
<organism evidence="1 2">
    <name type="scientific">Desulfitobacterium dehalogenans</name>
    <dbReference type="NCBI Taxonomy" id="36854"/>
    <lineage>
        <taxon>Bacteria</taxon>
        <taxon>Bacillati</taxon>
        <taxon>Bacillota</taxon>
        <taxon>Clostridia</taxon>
        <taxon>Eubacteriales</taxon>
        <taxon>Desulfitobacteriaceae</taxon>
        <taxon>Desulfitobacterium</taxon>
    </lineage>
</organism>
<dbReference type="EMBL" id="DUTF01000127">
    <property type="protein sequence ID" value="HHY26228.1"/>
    <property type="molecule type" value="Genomic_DNA"/>
</dbReference>
<evidence type="ECO:0000313" key="2">
    <source>
        <dbReference type="Proteomes" id="UP000553059"/>
    </source>
</evidence>
<feature type="non-terminal residue" evidence="1">
    <location>
        <position position="1"/>
    </location>
</feature>
<comment type="caution">
    <text evidence="1">The sequence shown here is derived from an EMBL/GenBank/DDBJ whole genome shotgun (WGS) entry which is preliminary data.</text>
</comment>
<name>A0A7C6Z3D0_9FIRM</name>
<proteinExistence type="predicted"/>
<sequence length="23" mass="2700">YLLLCFPLAQLAQYLERKMEVSA</sequence>
<accession>A0A7C6Z3D0</accession>
<dbReference type="Proteomes" id="UP000553059">
    <property type="component" value="Unassembled WGS sequence"/>
</dbReference>